<protein>
    <recommendedName>
        <fullName evidence="3">C-type lectin domain-containing protein</fullName>
    </recommendedName>
</protein>
<sequence>MSRQSVSYYIAKHFITALAYGDTSGLTEYEELGLLIFESNLPWANGSWEYPTDESHDDFKRCHITGKLSDCALVHYHQWEQVSCN</sequence>
<comment type="caution">
    <text evidence="1">The sequence shown here is derived from an EMBL/GenBank/DDBJ whole genome shotgun (WGS) entry which is preliminary data.</text>
</comment>
<organism evidence="1 2">
    <name type="scientific">Pseudobowmanella zhangzhouensis</name>
    <dbReference type="NCBI Taxonomy" id="1537679"/>
    <lineage>
        <taxon>Bacteria</taxon>
        <taxon>Pseudomonadati</taxon>
        <taxon>Pseudomonadota</taxon>
        <taxon>Gammaproteobacteria</taxon>
        <taxon>Alteromonadales</taxon>
        <taxon>Alteromonadaceae</taxon>
    </lineage>
</organism>
<name>A0ABW1XPH1_9ALTE</name>
<reference evidence="2" key="1">
    <citation type="journal article" date="2019" name="Int. J. Syst. Evol. Microbiol.">
        <title>The Global Catalogue of Microorganisms (GCM) 10K type strain sequencing project: providing services to taxonomists for standard genome sequencing and annotation.</title>
        <authorList>
            <consortium name="The Broad Institute Genomics Platform"/>
            <consortium name="The Broad Institute Genome Sequencing Center for Infectious Disease"/>
            <person name="Wu L."/>
            <person name="Ma J."/>
        </authorList>
    </citation>
    <scope>NUCLEOTIDE SEQUENCE [LARGE SCALE GENOMIC DNA]</scope>
    <source>
        <strain evidence="2">CGMCC 1.16031</strain>
    </source>
</reference>
<dbReference type="Proteomes" id="UP001596364">
    <property type="component" value="Unassembled WGS sequence"/>
</dbReference>
<dbReference type="EMBL" id="JBHSUS010000001">
    <property type="protein sequence ID" value="MFC6441062.1"/>
    <property type="molecule type" value="Genomic_DNA"/>
</dbReference>
<evidence type="ECO:0000313" key="2">
    <source>
        <dbReference type="Proteomes" id="UP001596364"/>
    </source>
</evidence>
<accession>A0ABW1XPH1</accession>
<keyword evidence="2" id="KW-1185">Reference proteome</keyword>
<proteinExistence type="predicted"/>
<gene>
    <name evidence="1" type="ORF">ACFP85_12985</name>
</gene>
<evidence type="ECO:0000313" key="1">
    <source>
        <dbReference type="EMBL" id="MFC6441062.1"/>
    </source>
</evidence>
<evidence type="ECO:0008006" key="3">
    <source>
        <dbReference type="Google" id="ProtNLM"/>
    </source>
</evidence>
<dbReference type="RefSeq" id="WP_131258600.1">
    <property type="nucleotide sequence ID" value="NZ_JBHSUS010000001.1"/>
</dbReference>